<dbReference type="Gene3D" id="3.30.70.270">
    <property type="match status" value="2"/>
</dbReference>
<dbReference type="EMBL" id="WBNI01007154">
    <property type="protein sequence ID" value="NXD74569.1"/>
    <property type="molecule type" value="Genomic_DNA"/>
</dbReference>
<evidence type="ECO:0000256" key="6">
    <source>
        <dbReference type="ARBA" id="ARBA00022759"/>
    </source>
</evidence>
<evidence type="ECO:0000256" key="2">
    <source>
        <dbReference type="ARBA" id="ARBA00012180"/>
    </source>
</evidence>
<dbReference type="SUPFAM" id="SSF53098">
    <property type="entry name" value="Ribonuclease H-like"/>
    <property type="match status" value="1"/>
</dbReference>
<dbReference type="InterPro" id="IPR010661">
    <property type="entry name" value="RVT_thumb"/>
</dbReference>
<dbReference type="EC" id="3.1.26.4" evidence="2"/>
<evidence type="ECO:0000313" key="10">
    <source>
        <dbReference type="EMBL" id="NXD74569.1"/>
    </source>
</evidence>
<dbReference type="Gene3D" id="3.30.420.10">
    <property type="entry name" value="Ribonuclease H-like superfamily/Ribonuclease H"/>
    <property type="match status" value="1"/>
</dbReference>
<feature type="non-terminal residue" evidence="10">
    <location>
        <position position="1"/>
    </location>
</feature>
<dbReference type="PANTHER" id="PTHR41694:SF3">
    <property type="entry name" value="RNA-DIRECTED DNA POLYMERASE-RELATED"/>
    <property type="match status" value="1"/>
</dbReference>
<dbReference type="GO" id="GO:0035613">
    <property type="term" value="F:RNA stem-loop binding"/>
    <property type="evidence" value="ECO:0007669"/>
    <property type="project" value="TreeGrafter"/>
</dbReference>
<dbReference type="PANTHER" id="PTHR41694">
    <property type="entry name" value="ENDOGENOUS RETROVIRUS GROUP K MEMBER POL PROTEIN"/>
    <property type="match status" value="1"/>
</dbReference>
<dbReference type="SUPFAM" id="SSF56672">
    <property type="entry name" value="DNA/RNA polymerases"/>
    <property type="match status" value="1"/>
</dbReference>
<accession>A0A851YFQ1</accession>
<sequence length="511" mass="57970">PVTWKSYEPGWVGQWPLPKEKLLQLHRLVDEQLKAGHIVPTTSPWNTPVFWTWPPQKKNNSWRLLHDLRKINEVIEDMGALQPGLPSPTMLPQTWTLIITDLKDCFFTIPLAPQDAPQFAFSVPSINAAESKQTAQKVKWQAIQAVSTAGIKVAEEKIQETPPWQYLGWKISEQNIQPQNIALRTEIKTLNDLQKLLGTITWIHPLLGISTEELHPLFKLLEGDPCLTSPQTLTLSVRTALDKVIVKLTGQVAHWRKMDYPISLFIFYSSFQPYGLLAQWVPQDMHLLIILEWIFLPHNFVKTVTTAIEMVAMVIHKGRERLLSLDGVEPNIIYPPLDTKQLTFLTHQSFVFQCALVDFTGQISIHFPGHKIIQSLHSLPLLPTSQLAITPIAEALTVFTDGSGKTGRAVIVWRDSERNWKSDIDIVTGSPQVVELSAVVRVFKLWTTPINIITDFAYVAGLVSRLEHASLKEVSNGTLFTLLWELKWLLDRRAHPYFIQHICSHTSLPGP</sequence>
<gene>
    <name evidence="10" type="primary">Ervk11</name>
    <name evidence="10" type="ORF">EOLROS_R05447</name>
</gene>
<evidence type="ECO:0000313" key="11">
    <source>
        <dbReference type="Proteomes" id="UP000637704"/>
    </source>
</evidence>
<keyword evidence="8" id="KW-0695">RNA-directed DNA polymerase</keyword>
<feature type="non-terminal residue" evidence="10">
    <location>
        <position position="511"/>
    </location>
</feature>
<keyword evidence="6" id="KW-0255">Endonuclease</keyword>
<dbReference type="Gene3D" id="3.10.10.10">
    <property type="entry name" value="HIV Type 1 Reverse Transcriptase, subunit A, domain 1"/>
    <property type="match status" value="1"/>
</dbReference>
<keyword evidence="3" id="KW-0808">Transferase</keyword>
<feature type="domain" description="RNase H type-1" evidence="9">
    <location>
        <begin position="392"/>
        <end position="511"/>
    </location>
</feature>
<dbReference type="Pfam" id="PF00078">
    <property type="entry name" value="RVT_1"/>
    <property type="match status" value="1"/>
</dbReference>
<dbReference type="InterPro" id="IPR043502">
    <property type="entry name" value="DNA/RNA_pol_sf"/>
</dbReference>
<keyword evidence="4" id="KW-0548">Nucleotidyltransferase</keyword>
<dbReference type="GO" id="GO:0003964">
    <property type="term" value="F:RNA-directed DNA polymerase activity"/>
    <property type="evidence" value="ECO:0007669"/>
    <property type="project" value="UniProtKB-KW"/>
</dbReference>
<dbReference type="InterPro" id="IPR000477">
    <property type="entry name" value="RT_dom"/>
</dbReference>
<evidence type="ECO:0000259" key="9">
    <source>
        <dbReference type="PROSITE" id="PS50879"/>
    </source>
</evidence>
<dbReference type="InterPro" id="IPR002156">
    <property type="entry name" value="RNaseH_domain"/>
</dbReference>
<organism evidence="10 11">
    <name type="scientific">Eolophus roseicapilla</name>
    <name type="common">Galah cockatoo</name>
    <name type="synonym">Cacatua roseicapilla</name>
    <dbReference type="NCBI Taxonomy" id="176039"/>
    <lineage>
        <taxon>Eukaryota</taxon>
        <taxon>Metazoa</taxon>
        <taxon>Chordata</taxon>
        <taxon>Craniata</taxon>
        <taxon>Vertebrata</taxon>
        <taxon>Euteleostomi</taxon>
        <taxon>Archelosauria</taxon>
        <taxon>Archosauria</taxon>
        <taxon>Dinosauria</taxon>
        <taxon>Saurischia</taxon>
        <taxon>Theropoda</taxon>
        <taxon>Coelurosauria</taxon>
        <taxon>Aves</taxon>
        <taxon>Neognathae</taxon>
        <taxon>Neoaves</taxon>
        <taxon>Telluraves</taxon>
        <taxon>Australaves</taxon>
        <taxon>Psittaciformes</taxon>
        <taxon>Cacatuidae</taxon>
        <taxon>Eolophus</taxon>
    </lineage>
</organism>
<keyword evidence="11" id="KW-1185">Reference proteome</keyword>
<evidence type="ECO:0000256" key="8">
    <source>
        <dbReference type="ARBA" id="ARBA00022918"/>
    </source>
</evidence>
<dbReference type="InterPro" id="IPR043128">
    <property type="entry name" value="Rev_trsase/Diguanyl_cyclase"/>
</dbReference>
<protein>
    <recommendedName>
        <fullName evidence="2">ribonuclease H</fullName>
        <ecNumber evidence="2">3.1.26.4</ecNumber>
    </recommendedName>
</protein>
<comment type="caution">
    <text evidence="10">The sequence shown here is derived from an EMBL/GenBank/DDBJ whole genome shotgun (WGS) entry which is preliminary data.</text>
</comment>
<name>A0A851YFQ1_EOLRO</name>
<evidence type="ECO:0000256" key="4">
    <source>
        <dbReference type="ARBA" id="ARBA00022695"/>
    </source>
</evidence>
<keyword evidence="7" id="KW-0378">Hydrolase</keyword>
<dbReference type="Pfam" id="PF06817">
    <property type="entry name" value="RVT_thumb"/>
    <property type="match status" value="1"/>
</dbReference>
<evidence type="ECO:0000256" key="1">
    <source>
        <dbReference type="ARBA" id="ARBA00010879"/>
    </source>
</evidence>
<dbReference type="PROSITE" id="PS50879">
    <property type="entry name" value="RNASE_H_1"/>
    <property type="match status" value="1"/>
</dbReference>
<dbReference type="Pfam" id="PF00075">
    <property type="entry name" value="RNase_H"/>
    <property type="match status" value="1"/>
</dbReference>
<comment type="similarity">
    <text evidence="1">Belongs to the beta type-B retroviral polymerase family. HERV class-II K(HML-2) pol subfamily.</text>
</comment>
<dbReference type="InterPro" id="IPR012337">
    <property type="entry name" value="RNaseH-like_sf"/>
</dbReference>
<evidence type="ECO:0000256" key="5">
    <source>
        <dbReference type="ARBA" id="ARBA00022722"/>
    </source>
</evidence>
<dbReference type="GO" id="GO:0004523">
    <property type="term" value="F:RNA-DNA hybrid ribonuclease activity"/>
    <property type="evidence" value="ECO:0007669"/>
    <property type="project" value="UniProtKB-EC"/>
</dbReference>
<evidence type="ECO:0000256" key="3">
    <source>
        <dbReference type="ARBA" id="ARBA00022679"/>
    </source>
</evidence>
<dbReference type="InterPro" id="IPR036397">
    <property type="entry name" value="RNaseH_sf"/>
</dbReference>
<evidence type="ECO:0000256" key="7">
    <source>
        <dbReference type="ARBA" id="ARBA00022801"/>
    </source>
</evidence>
<reference evidence="10" key="1">
    <citation type="submission" date="2019-09" db="EMBL/GenBank/DDBJ databases">
        <title>Bird 10,000 Genomes (B10K) Project - Family phase.</title>
        <authorList>
            <person name="Zhang G."/>
        </authorList>
    </citation>
    <scope>NUCLEOTIDE SEQUENCE</scope>
    <source>
        <strain evidence="10">B10K-DU-025-06</strain>
        <tissue evidence="10">Mixed tissue sample</tissue>
    </source>
</reference>
<keyword evidence="5" id="KW-0540">Nuclease</keyword>
<dbReference type="AlphaFoldDB" id="A0A851YFQ1"/>
<proteinExistence type="inferred from homology"/>
<dbReference type="Proteomes" id="UP000637704">
    <property type="component" value="Unassembled WGS sequence"/>
</dbReference>